<proteinExistence type="predicted"/>
<dbReference type="GO" id="GO:0006032">
    <property type="term" value="P:chitin catabolic process"/>
    <property type="evidence" value="ECO:0007669"/>
    <property type="project" value="TreeGrafter"/>
</dbReference>
<dbReference type="GO" id="GO:0005975">
    <property type="term" value="P:carbohydrate metabolic process"/>
    <property type="evidence" value="ECO:0007669"/>
    <property type="project" value="InterPro"/>
</dbReference>
<dbReference type="SUPFAM" id="SSF51445">
    <property type="entry name" value="(Trans)glycosidases"/>
    <property type="match status" value="1"/>
</dbReference>
<dbReference type="Gene3D" id="3.20.20.80">
    <property type="entry name" value="Glycosidases"/>
    <property type="match status" value="2"/>
</dbReference>
<dbReference type="EMBL" id="FMWP01000012">
    <property type="protein sequence ID" value="SCZ88433.1"/>
    <property type="molecule type" value="Genomic_DNA"/>
</dbReference>
<evidence type="ECO:0000313" key="3">
    <source>
        <dbReference type="Proteomes" id="UP000249723"/>
    </source>
</evidence>
<dbReference type="OrthoDB" id="73875at2759"/>
<dbReference type="GO" id="GO:0008061">
    <property type="term" value="F:chitin binding"/>
    <property type="evidence" value="ECO:0007669"/>
    <property type="project" value="InterPro"/>
</dbReference>
<dbReference type="SMART" id="SM00636">
    <property type="entry name" value="Glyco_18"/>
    <property type="match status" value="1"/>
</dbReference>
<dbReference type="InterPro" id="IPR050314">
    <property type="entry name" value="Glycosyl_Hydrlase_18"/>
</dbReference>
<name>A0A2X0KDZ4_9BASI</name>
<organism evidence="2 3">
    <name type="scientific">Microbotryum saponariae</name>
    <dbReference type="NCBI Taxonomy" id="289078"/>
    <lineage>
        <taxon>Eukaryota</taxon>
        <taxon>Fungi</taxon>
        <taxon>Dikarya</taxon>
        <taxon>Basidiomycota</taxon>
        <taxon>Pucciniomycotina</taxon>
        <taxon>Microbotryomycetes</taxon>
        <taxon>Microbotryales</taxon>
        <taxon>Microbotryaceae</taxon>
        <taxon>Microbotryum</taxon>
    </lineage>
</organism>
<dbReference type="InterPro" id="IPR001223">
    <property type="entry name" value="Glyco_hydro18_cat"/>
</dbReference>
<evidence type="ECO:0000259" key="1">
    <source>
        <dbReference type="PROSITE" id="PS51910"/>
    </source>
</evidence>
<dbReference type="PANTHER" id="PTHR11177:SF317">
    <property type="entry name" value="CHITINASE 12-RELATED"/>
    <property type="match status" value="1"/>
</dbReference>
<dbReference type="Pfam" id="PF00704">
    <property type="entry name" value="Glyco_hydro_18"/>
    <property type="match status" value="2"/>
</dbReference>
<dbReference type="PROSITE" id="PS51910">
    <property type="entry name" value="GH18_2"/>
    <property type="match status" value="1"/>
</dbReference>
<protein>
    <submittedName>
        <fullName evidence="2">BZ3500_MvSof-1268-A1-R1_Chr2-1g04408 protein</fullName>
    </submittedName>
</protein>
<reference evidence="3" key="1">
    <citation type="submission" date="2016-10" db="EMBL/GenBank/DDBJ databases">
        <authorList>
            <person name="Jeantristanb JTB J.-T."/>
            <person name="Ricardo R."/>
        </authorList>
    </citation>
    <scope>NUCLEOTIDE SEQUENCE [LARGE SCALE GENOMIC DNA]</scope>
</reference>
<dbReference type="AlphaFoldDB" id="A0A2X0KDZ4"/>
<gene>
    <name evidence="2" type="ORF">BZ3500_MVSOF-1268-A1-R1_CHR2-1G04408</name>
</gene>
<evidence type="ECO:0000313" key="2">
    <source>
        <dbReference type="EMBL" id="SCZ88433.1"/>
    </source>
</evidence>
<dbReference type="GO" id="GO:0005576">
    <property type="term" value="C:extracellular region"/>
    <property type="evidence" value="ECO:0007669"/>
    <property type="project" value="TreeGrafter"/>
</dbReference>
<dbReference type="InterPro" id="IPR017853">
    <property type="entry name" value="GH"/>
</dbReference>
<dbReference type="PANTHER" id="PTHR11177">
    <property type="entry name" value="CHITINASE"/>
    <property type="match status" value="1"/>
</dbReference>
<dbReference type="GO" id="GO:0004568">
    <property type="term" value="F:chitinase activity"/>
    <property type="evidence" value="ECO:0007669"/>
    <property type="project" value="TreeGrafter"/>
</dbReference>
<dbReference type="STRING" id="289078.A0A2X0KDZ4"/>
<keyword evidence="3" id="KW-1185">Reference proteome</keyword>
<accession>A0A2X0KDZ4</accession>
<dbReference type="InterPro" id="IPR011583">
    <property type="entry name" value="Chitinase_II/V-like_cat"/>
</dbReference>
<sequence length="335" mass="36608">MPSSHVAFGQEVGWGPQYWPAYGEQKPRDLDWARTDIGYYFVTETDTTGFRVPVVQSEAGVKDFVTAAKANGKKAVFTIGGWIGSRFFGSSVVATDRNRQAFVKDVKAFLDTYTFDGVDFIGPSKLITAAIATSGLVEPDGSPLADMSDLGKVFDIINLMNYHVGGSWEAPSGPNYPLRTYKSVTSVVEVIDTFKKAGIPASKMMLGIPAYGYSYKLKSSTLKSQKIKGSLRKTDTNEPIVDVCDVRTASYTGMWHYVDLIDEGLLSSNGKVRLKGWTRHVDACSVTPFLFNRIPKNTSCRKAQRVEAGGGVYTFDSTGFNEEGKSLSHSTLDCA</sequence>
<feature type="domain" description="GH18" evidence="1">
    <location>
        <begin position="5"/>
        <end position="335"/>
    </location>
</feature>
<dbReference type="Proteomes" id="UP000249723">
    <property type="component" value="Unassembled WGS sequence"/>
</dbReference>